<dbReference type="SMART" id="SM00015">
    <property type="entry name" value="IQ"/>
    <property type="match status" value="2"/>
</dbReference>
<dbReference type="Pfam" id="PF13178">
    <property type="entry name" value="DUF4005"/>
    <property type="match status" value="1"/>
</dbReference>
<dbReference type="CDD" id="cd23767">
    <property type="entry name" value="IQCD"/>
    <property type="match status" value="1"/>
</dbReference>
<keyword evidence="7" id="KW-1185">Reference proteome</keyword>
<dbReference type="InterPro" id="IPR000048">
    <property type="entry name" value="IQ_motif_EF-hand-BS"/>
</dbReference>
<dbReference type="PROSITE" id="PS50096">
    <property type="entry name" value="IQ"/>
    <property type="match status" value="2"/>
</dbReference>
<protein>
    <submittedName>
        <fullName evidence="6">Protein IQ-DOMAIN 31</fullName>
    </submittedName>
</protein>
<evidence type="ECO:0000259" key="5">
    <source>
        <dbReference type="Pfam" id="PF13178"/>
    </source>
</evidence>
<gene>
    <name evidence="6" type="primary">IQD31</name>
    <name evidence="6" type="ORF">CR513_12713</name>
</gene>
<dbReference type="PANTHER" id="PTHR32295">
    <property type="entry name" value="IQ-DOMAIN 5-RELATED"/>
    <property type="match status" value="1"/>
</dbReference>
<feature type="compositionally biased region" description="Basic and acidic residues" evidence="4">
    <location>
        <begin position="743"/>
        <end position="754"/>
    </location>
</feature>
<feature type="compositionally biased region" description="Polar residues" evidence="4">
    <location>
        <begin position="761"/>
        <end position="779"/>
    </location>
</feature>
<evidence type="ECO:0000256" key="2">
    <source>
        <dbReference type="ARBA" id="ARBA00024341"/>
    </source>
</evidence>
<name>A0A371HLS0_MUCPR</name>
<dbReference type="STRING" id="157652.A0A371HLS0"/>
<organism evidence="6 7">
    <name type="scientific">Mucuna pruriens</name>
    <name type="common">Velvet bean</name>
    <name type="synonym">Dolichos pruriens</name>
    <dbReference type="NCBI Taxonomy" id="157652"/>
    <lineage>
        <taxon>Eukaryota</taxon>
        <taxon>Viridiplantae</taxon>
        <taxon>Streptophyta</taxon>
        <taxon>Embryophyta</taxon>
        <taxon>Tracheophyta</taxon>
        <taxon>Spermatophyta</taxon>
        <taxon>Magnoliopsida</taxon>
        <taxon>eudicotyledons</taxon>
        <taxon>Gunneridae</taxon>
        <taxon>Pentapetalae</taxon>
        <taxon>rosids</taxon>
        <taxon>fabids</taxon>
        <taxon>Fabales</taxon>
        <taxon>Fabaceae</taxon>
        <taxon>Papilionoideae</taxon>
        <taxon>50 kb inversion clade</taxon>
        <taxon>NPAAA clade</taxon>
        <taxon>indigoferoid/millettioid clade</taxon>
        <taxon>Phaseoleae</taxon>
        <taxon>Mucuna</taxon>
    </lineage>
</organism>
<evidence type="ECO:0000313" key="6">
    <source>
        <dbReference type="EMBL" id="RDY03674.1"/>
    </source>
</evidence>
<dbReference type="EMBL" id="QJKJ01002236">
    <property type="protein sequence ID" value="RDY03674.1"/>
    <property type="molecule type" value="Genomic_DNA"/>
</dbReference>
<feature type="domain" description="DUF4005" evidence="5">
    <location>
        <begin position="706"/>
        <end position="787"/>
    </location>
</feature>
<dbReference type="InterPro" id="IPR025064">
    <property type="entry name" value="DUF4005"/>
</dbReference>
<dbReference type="AlphaFoldDB" id="A0A371HLS0"/>
<keyword evidence="1" id="KW-0112">Calmodulin-binding</keyword>
<evidence type="ECO:0000256" key="4">
    <source>
        <dbReference type="SAM" id="MobiDB-lite"/>
    </source>
</evidence>
<dbReference type="GO" id="GO:0005516">
    <property type="term" value="F:calmodulin binding"/>
    <property type="evidence" value="ECO:0007669"/>
    <property type="project" value="UniProtKB-KW"/>
</dbReference>
<feature type="compositionally biased region" description="Polar residues" evidence="4">
    <location>
        <begin position="531"/>
        <end position="543"/>
    </location>
</feature>
<sequence length="811" mass="89531">MGINNKVGLVTAHTTVAYILHVSLCRTLNAIYHVVPASVAHKPCTTQTTFTKYHAPSSPPPTSFYQRLNSPTAPLRVNHTFRCGGASVISPCFRIKIKETGTLGFEVTALGLPRNNPLLNHTHFFFTSTSSGIGQTLIFHPSIKLFTTLAQFTESNKQSNHKIDAALDQSLSLSLSVFSMLSSQAILHDFRISYLPIYKYETIMRSIVRLVLPSSVTGPDLTMGKSPGKWIKTVLFGKKSSKSSISKGRELINQKEGIVVTSKVPETGLALEPTSNTIARHEEDLELENKEAENVLPGNQEIEIVGSINEDAALDPELMRQEEAATKAQAAFRGYLARRAFRALKGIIRLQALIRGHLVRRQAVATLCSMYGIVKFQALVRGGRVRQSNVGSEIHEKCNILNPLDGKLVKPIATSTKIMKLSVNAFIRKLLTSSTTVMALQLQYVPGDPNSVLSWLERWSASHFWKPVPQPKKIRDTKSQRKHGNISIGDTQISKSKRTNRKLPTASFDSVPVQANPEFEKPKRNIRKIPSQPSDPVQENPQSELEKVKRNLRKVSNPVVENAVLTEVESEMPKEHLEKVTVTASLAVSEQEVISSNEKIKKEATLTDSSVPDVETNPRLSVSKEVSDTPSSYQVTAESKPLTEITTKDKNISDEVKNEPLDLPEPICKDENSHLTNGDLSHKEDPIGSENQKPNRKASIVAKQERAENGMQNSPTLPSYMAATESAKAKLRAQGSPRFGQDGSERNTGSERNNHTRRHSLPSSTNSKISSHSPRTQRPVQAGGKGPHKSDRTVTSSRDGNGKVIQAEWRR</sequence>
<comment type="caution">
    <text evidence="6">The sequence shown here is derived from an EMBL/GenBank/DDBJ whole genome shotgun (WGS) entry which is preliminary data.</text>
</comment>
<accession>A0A371HLS0</accession>
<dbReference type="Pfam" id="PF00612">
    <property type="entry name" value="IQ"/>
    <property type="match status" value="2"/>
</dbReference>
<evidence type="ECO:0000313" key="7">
    <source>
        <dbReference type="Proteomes" id="UP000257109"/>
    </source>
</evidence>
<dbReference type="PANTHER" id="PTHR32295:SF281">
    <property type="entry name" value="PROTEIN IQ-DOMAIN 31"/>
    <property type="match status" value="1"/>
</dbReference>
<comment type="subunit">
    <text evidence="3">Binds to multiple calmodulin (CaM) in the presence of Ca(2+) and CaM-like proteins.</text>
</comment>
<proteinExistence type="inferred from homology"/>
<feature type="compositionally biased region" description="Basic and acidic residues" evidence="4">
    <location>
        <begin position="646"/>
        <end position="660"/>
    </location>
</feature>
<reference evidence="6" key="1">
    <citation type="submission" date="2018-05" db="EMBL/GenBank/DDBJ databases">
        <title>Draft genome of Mucuna pruriens seed.</title>
        <authorList>
            <person name="Nnadi N.E."/>
            <person name="Vos R."/>
            <person name="Hasami M.H."/>
            <person name="Devisetty U.K."/>
            <person name="Aguiy J.C."/>
        </authorList>
    </citation>
    <scope>NUCLEOTIDE SEQUENCE [LARGE SCALE GENOMIC DNA]</scope>
    <source>
        <strain evidence="6">JCA_2017</strain>
    </source>
</reference>
<comment type="similarity">
    <text evidence="2">Belongs to the IQD family.</text>
</comment>
<evidence type="ECO:0000256" key="1">
    <source>
        <dbReference type="ARBA" id="ARBA00022860"/>
    </source>
</evidence>
<dbReference type="Gene3D" id="1.20.5.190">
    <property type="match status" value="1"/>
</dbReference>
<feature type="region of interest" description="Disordered" evidence="4">
    <location>
        <begin position="605"/>
        <end position="811"/>
    </location>
</feature>
<feature type="region of interest" description="Disordered" evidence="4">
    <location>
        <begin position="468"/>
        <end position="544"/>
    </location>
</feature>
<feature type="non-terminal residue" evidence="6">
    <location>
        <position position="1"/>
    </location>
</feature>
<dbReference type="OrthoDB" id="1101566at2759"/>
<feature type="compositionally biased region" description="Polar residues" evidence="4">
    <location>
        <begin position="628"/>
        <end position="637"/>
    </location>
</feature>
<dbReference type="Proteomes" id="UP000257109">
    <property type="component" value="Unassembled WGS sequence"/>
</dbReference>
<evidence type="ECO:0000256" key="3">
    <source>
        <dbReference type="ARBA" id="ARBA00024378"/>
    </source>
</evidence>